<reference evidence="2" key="1">
    <citation type="submission" date="2018-05" db="EMBL/GenBank/DDBJ databases">
        <authorList>
            <person name="Lanie J.A."/>
            <person name="Ng W.-L."/>
            <person name="Kazmierczak K.M."/>
            <person name="Andrzejewski T.M."/>
            <person name="Davidsen T.M."/>
            <person name="Wayne K.J."/>
            <person name="Tettelin H."/>
            <person name="Glass J.I."/>
            <person name="Rusch D."/>
            <person name="Podicherti R."/>
            <person name="Tsui H.-C.T."/>
            <person name="Winkler M.E."/>
        </authorList>
    </citation>
    <scope>NUCLEOTIDE SEQUENCE</scope>
</reference>
<dbReference type="GO" id="GO:0046872">
    <property type="term" value="F:metal ion binding"/>
    <property type="evidence" value="ECO:0007669"/>
    <property type="project" value="InterPro"/>
</dbReference>
<protein>
    <recommendedName>
        <fullName evidence="1">Peptidase M16 C-terminal domain-containing protein</fullName>
    </recommendedName>
</protein>
<dbReference type="InterPro" id="IPR007863">
    <property type="entry name" value="Peptidase_M16_C"/>
</dbReference>
<dbReference type="AlphaFoldDB" id="A0A382VNJ8"/>
<feature type="domain" description="Peptidase M16 C-terminal" evidence="1">
    <location>
        <begin position="30"/>
        <end position="108"/>
    </location>
</feature>
<name>A0A382VNJ8_9ZZZZ</name>
<evidence type="ECO:0000259" key="1">
    <source>
        <dbReference type="Pfam" id="PF05193"/>
    </source>
</evidence>
<dbReference type="SUPFAM" id="SSF63411">
    <property type="entry name" value="LuxS/MPP-like metallohydrolase"/>
    <property type="match status" value="1"/>
</dbReference>
<organism evidence="2">
    <name type="scientific">marine metagenome</name>
    <dbReference type="NCBI Taxonomy" id="408172"/>
    <lineage>
        <taxon>unclassified sequences</taxon>
        <taxon>metagenomes</taxon>
        <taxon>ecological metagenomes</taxon>
    </lineage>
</organism>
<proteinExistence type="predicted"/>
<evidence type="ECO:0000313" key="2">
    <source>
        <dbReference type="EMBL" id="SVD48004.1"/>
    </source>
</evidence>
<gene>
    <name evidence="2" type="ORF">METZ01_LOCUS400858</name>
</gene>
<dbReference type="Gene3D" id="3.30.830.10">
    <property type="entry name" value="Metalloenzyme, LuxS/M16 peptidase-like"/>
    <property type="match status" value="1"/>
</dbReference>
<feature type="non-terminal residue" evidence="2">
    <location>
        <position position="1"/>
    </location>
</feature>
<dbReference type="Pfam" id="PF05193">
    <property type="entry name" value="Peptidase_M16_C"/>
    <property type="match status" value="1"/>
</dbReference>
<dbReference type="EMBL" id="UINC01153337">
    <property type="protein sequence ID" value="SVD48004.1"/>
    <property type="molecule type" value="Genomic_DNA"/>
</dbReference>
<dbReference type="InterPro" id="IPR011249">
    <property type="entry name" value="Metalloenz_LuxS/M16"/>
</dbReference>
<sequence>GVAPKARTRLVFTGNFDFGNRRDRLHIETMAEAFQIKLREIVREDMGGTYGVGVRASTNHYPDETYRITINFGCDPERVEELTEAVFVQIDSVRDVGLDSTYVDKVKEIRRREHEVNLKENGWWLSVLEWVDYHDVDPAVILDESIVEALTPEDVQVAAERWFDKSRYARFVLLPQPEDETETATEDGS</sequence>
<accession>A0A382VNJ8</accession>